<name>A0ABD1GNC4_SALDI</name>
<dbReference type="AlphaFoldDB" id="A0ABD1GNC4"/>
<reference evidence="1 2" key="1">
    <citation type="submission" date="2024-06" db="EMBL/GenBank/DDBJ databases">
        <title>A chromosome level genome sequence of Diviner's sage (Salvia divinorum).</title>
        <authorList>
            <person name="Ford S.A."/>
            <person name="Ro D.-K."/>
            <person name="Ness R.W."/>
            <person name="Phillips M.A."/>
        </authorList>
    </citation>
    <scope>NUCLEOTIDE SEQUENCE [LARGE SCALE GENOMIC DNA]</scope>
    <source>
        <strain evidence="1">SAF-2024a</strain>
        <tissue evidence="1">Leaf</tissue>
    </source>
</reference>
<comment type="caution">
    <text evidence="1">The sequence shown here is derived from an EMBL/GenBank/DDBJ whole genome shotgun (WGS) entry which is preliminary data.</text>
</comment>
<dbReference type="Proteomes" id="UP001567538">
    <property type="component" value="Unassembled WGS sequence"/>
</dbReference>
<gene>
    <name evidence="1" type="ORF">AAHA92_21466</name>
</gene>
<dbReference type="EMBL" id="JBEAFC010000008">
    <property type="protein sequence ID" value="KAL1544644.1"/>
    <property type="molecule type" value="Genomic_DNA"/>
</dbReference>
<evidence type="ECO:0000313" key="2">
    <source>
        <dbReference type="Proteomes" id="UP001567538"/>
    </source>
</evidence>
<accession>A0ABD1GNC4</accession>
<evidence type="ECO:0000313" key="1">
    <source>
        <dbReference type="EMBL" id="KAL1544644.1"/>
    </source>
</evidence>
<proteinExistence type="predicted"/>
<protein>
    <submittedName>
        <fullName evidence="1">Uncharacterized protein</fullName>
    </submittedName>
</protein>
<sequence>MSDNIPLQSSFLYESNWSHEIGSLILGTMIRLKCATGCEGTVFSSHFIFEAKSAIEYQLGYSFEWFELVDRLHFLEKRYKTFSEPVRLEGTYWDAPTNTIIVSANLASNTRAKPPTRCLL</sequence>
<keyword evidence="2" id="KW-1185">Reference proteome</keyword>
<organism evidence="1 2">
    <name type="scientific">Salvia divinorum</name>
    <name type="common">Maria pastora</name>
    <name type="synonym">Diviner's sage</name>
    <dbReference type="NCBI Taxonomy" id="28513"/>
    <lineage>
        <taxon>Eukaryota</taxon>
        <taxon>Viridiplantae</taxon>
        <taxon>Streptophyta</taxon>
        <taxon>Embryophyta</taxon>
        <taxon>Tracheophyta</taxon>
        <taxon>Spermatophyta</taxon>
        <taxon>Magnoliopsida</taxon>
        <taxon>eudicotyledons</taxon>
        <taxon>Gunneridae</taxon>
        <taxon>Pentapetalae</taxon>
        <taxon>asterids</taxon>
        <taxon>lamiids</taxon>
        <taxon>Lamiales</taxon>
        <taxon>Lamiaceae</taxon>
        <taxon>Nepetoideae</taxon>
        <taxon>Mentheae</taxon>
        <taxon>Salviinae</taxon>
        <taxon>Salvia</taxon>
        <taxon>Salvia subgen. Calosphace</taxon>
    </lineage>
</organism>